<evidence type="ECO:0000313" key="1">
    <source>
        <dbReference type="EMBL" id="MBX40904.1"/>
    </source>
</evidence>
<dbReference type="EMBL" id="GGEC01060420">
    <property type="protein sequence ID" value="MBX40904.1"/>
    <property type="molecule type" value="Transcribed_RNA"/>
</dbReference>
<sequence length="12" mass="1518">MTRFIPTFKLYT</sequence>
<reference evidence="1" key="1">
    <citation type="submission" date="2018-02" db="EMBL/GenBank/DDBJ databases">
        <title>Rhizophora mucronata_Transcriptome.</title>
        <authorList>
            <person name="Meera S.P."/>
            <person name="Sreeshan A."/>
            <person name="Augustine A."/>
        </authorList>
    </citation>
    <scope>NUCLEOTIDE SEQUENCE</scope>
    <source>
        <tissue evidence="1">Leaf</tissue>
    </source>
</reference>
<protein>
    <submittedName>
        <fullName evidence="1">Uncharacterized protein</fullName>
    </submittedName>
</protein>
<proteinExistence type="predicted"/>
<name>A0A2P2NEM3_RHIMU</name>
<accession>A0A2P2NEM3</accession>
<organism evidence="1">
    <name type="scientific">Rhizophora mucronata</name>
    <name type="common">Asiatic mangrove</name>
    <dbReference type="NCBI Taxonomy" id="61149"/>
    <lineage>
        <taxon>Eukaryota</taxon>
        <taxon>Viridiplantae</taxon>
        <taxon>Streptophyta</taxon>
        <taxon>Embryophyta</taxon>
        <taxon>Tracheophyta</taxon>
        <taxon>Spermatophyta</taxon>
        <taxon>Magnoliopsida</taxon>
        <taxon>eudicotyledons</taxon>
        <taxon>Gunneridae</taxon>
        <taxon>Pentapetalae</taxon>
        <taxon>rosids</taxon>
        <taxon>fabids</taxon>
        <taxon>Malpighiales</taxon>
        <taxon>Rhizophoraceae</taxon>
        <taxon>Rhizophora</taxon>
    </lineage>
</organism>